<dbReference type="AlphaFoldDB" id="A0A8T2T812"/>
<dbReference type="EMBL" id="CM035419">
    <property type="protein sequence ID" value="KAH7415638.1"/>
    <property type="molecule type" value="Genomic_DNA"/>
</dbReference>
<reference evidence="1" key="1">
    <citation type="submission" date="2021-08" db="EMBL/GenBank/DDBJ databases">
        <title>WGS assembly of Ceratopteris richardii.</title>
        <authorList>
            <person name="Marchant D.B."/>
            <person name="Chen G."/>
            <person name="Jenkins J."/>
            <person name="Shu S."/>
            <person name="Leebens-Mack J."/>
            <person name="Grimwood J."/>
            <person name="Schmutz J."/>
            <person name="Soltis P."/>
            <person name="Soltis D."/>
            <person name="Chen Z.-H."/>
        </authorList>
    </citation>
    <scope>NUCLEOTIDE SEQUENCE</scope>
    <source>
        <strain evidence="1">Whitten #5841</strain>
        <tissue evidence="1">Leaf</tissue>
    </source>
</reference>
<evidence type="ECO:0000313" key="1">
    <source>
        <dbReference type="EMBL" id="KAH7415640.1"/>
    </source>
</evidence>
<sequence>MTTWPQVLFHGSCASSRCCDSSKDQSFAKFQAFQTCWRILNFSTSSWTNREIPQMSTTVLLTALVTASFIFCTSCELLSVMNSQGPQRKASAVEMQKIQYDAALENGNVLTSNAGKILPHFREATKHIEHHGTSLVSQLSYLVQPSSVSHQHGSSTKRKNTIPNMEAARERKPAIAVVRDVMQREPSYAVSRFHGTKLFEVSKQKAKIGGRRTKGDVSKECEVSFHKDYQLKHTHPPKNN</sequence>
<keyword evidence="2" id="KW-1185">Reference proteome</keyword>
<protein>
    <submittedName>
        <fullName evidence="1">Uncharacterized protein</fullName>
    </submittedName>
</protein>
<gene>
    <name evidence="1" type="ORF">KP509_14G054900</name>
</gene>
<name>A0A8T2T812_CERRI</name>
<comment type="caution">
    <text evidence="1">The sequence shown here is derived from an EMBL/GenBank/DDBJ whole genome shotgun (WGS) entry which is preliminary data.</text>
</comment>
<proteinExistence type="predicted"/>
<organism evidence="1 2">
    <name type="scientific">Ceratopteris richardii</name>
    <name type="common">Triangle waterfern</name>
    <dbReference type="NCBI Taxonomy" id="49495"/>
    <lineage>
        <taxon>Eukaryota</taxon>
        <taxon>Viridiplantae</taxon>
        <taxon>Streptophyta</taxon>
        <taxon>Embryophyta</taxon>
        <taxon>Tracheophyta</taxon>
        <taxon>Polypodiopsida</taxon>
        <taxon>Polypodiidae</taxon>
        <taxon>Polypodiales</taxon>
        <taxon>Pteridineae</taxon>
        <taxon>Pteridaceae</taxon>
        <taxon>Parkerioideae</taxon>
        <taxon>Ceratopteris</taxon>
    </lineage>
</organism>
<dbReference type="EMBL" id="CM035419">
    <property type="protein sequence ID" value="KAH7415640.1"/>
    <property type="molecule type" value="Genomic_DNA"/>
</dbReference>
<evidence type="ECO:0000313" key="2">
    <source>
        <dbReference type="Proteomes" id="UP000825935"/>
    </source>
</evidence>
<dbReference type="Proteomes" id="UP000825935">
    <property type="component" value="Chromosome 14"/>
</dbReference>
<accession>A0A8T2T812</accession>